<dbReference type="Proteomes" id="UP000305109">
    <property type="component" value="Unassembled WGS sequence"/>
</dbReference>
<gene>
    <name evidence="1" type="ORF">FCG67_07530</name>
</gene>
<protein>
    <submittedName>
        <fullName evidence="1">DUF2505 domain-containing protein</fullName>
    </submittedName>
</protein>
<evidence type="ECO:0000313" key="1">
    <source>
        <dbReference type="EMBL" id="TJZ79473.1"/>
    </source>
</evidence>
<sequence length="167" mass="17653">MSRRIEFTANYTRPAAEIHRTLTDEGFWRNRVEQGADKGLTLARLTAGEGTIDVALAQDIDKAALPGVVSKILKGELSITRGEVWGPLTDGKAEGTFSTTATGIPINASGTATLVDTAEGSTLTVEGDVEVSVRLIGGTIEGLVTEQILGILAKDQEVVEEWITANS</sequence>
<proteinExistence type="predicted"/>
<dbReference type="EMBL" id="SUMD01000003">
    <property type="protein sequence ID" value="TJZ79473.1"/>
    <property type="molecule type" value="Genomic_DNA"/>
</dbReference>
<dbReference type="RefSeq" id="WP_136908604.1">
    <property type="nucleotide sequence ID" value="NZ_SUMD01000003.1"/>
</dbReference>
<accession>A0ABY2RMF2</accession>
<organism evidence="1 2">
    <name type="scientific">Rhodococcus oryzae</name>
    <dbReference type="NCBI Taxonomy" id="2571143"/>
    <lineage>
        <taxon>Bacteria</taxon>
        <taxon>Bacillati</taxon>
        <taxon>Actinomycetota</taxon>
        <taxon>Actinomycetes</taxon>
        <taxon>Mycobacteriales</taxon>
        <taxon>Nocardiaceae</taxon>
        <taxon>Rhodococcus</taxon>
    </lineage>
</organism>
<keyword evidence="2" id="KW-1185">Reference proteome</keyword>
<evidence type="ECO:0000313" key="2">
    <source>
        <dbReference type="Proteomes" id="UP000305109"/>
    </source>
</evidence>
<dbReference type="InterPro" id="IPR019639">
    <property type="entry name" value="DUF2505"/>
</dbReference>
<comment type="caution">
    <text evidence="1">The sequence shown here is derived from an EMBL/GenBank/DDBJ whole genome shotgun (WGS) entry which is preliminary data.</text>
</comment>
<name>A0ABY2RMF2_9NOCA</name>
<reference evidence="1 2" key="1">
    <citation type="submission" date="2019-04" db="EMBL/GenBank/DDBJ databases">
        <title>Rhodococcus oryzae sp. nov., a novel actinomycete isolated from rhizosphere soil of rice (Oryza sativa L.).</title>
        <authorList>
            <person name="Li C."/>
        </authorList>
    </citation>
    <scope>NUCLEOTIDE SEQUENCE [LARGE SCALE GENOMIC DNA]</scope>
    <source>
        <strain evidence="1 2">NEAU-CX67</strain>
    </source>
</reference>
<dbReference type="Pfam" id="PF10698">
    <property type="entry name" value="DUF2505"/>
    <property type="match status" value="1"/>
</dbReference>